<name>A0A383B3U8_9ZZZZ</name>
<organism evidence="2">
    <name type="scientific">marine metagenome</name>
    <dbReference type="NCBI Taxonomy" id="408172"/>
    <lineage>
        <taxon>unclassified sequences</taxon>
        <taxon>metagenomes</taxon>
        <taxon>ecological metagenomes</taxon>
    </lineage>
</organism>
<feature type="region of interest" description="Disordered" evidence="1">
    <location>
        <begin position="16"/>
        <end position="36"/>
    </location>
</feature>
<gene>
    <name evidence="2" type="ORF">METZ01_LOCUS467428</name>
</gene>
<accession>A0A383B3U8</accession>
<evidence type="ECO:0000256" key="1">
    <source>
        <dbReference type="SAM" id="MobiDB-lite"/>
    </source>
</evidence>
<feature type="non-terminal residue" evidence="2">
    <location>
        <position position="1"/>
    </location>
</feature>
<feature type="non-terminal residue" evidence="2">
    <location>
        <position position="36"/>
    </location>
</feature>
<dbReference type="AlphaFoldDB" id="A0A383B3U8"/>
<proteinExistence type="predicted"/>
<sequence>AAIRYEPSVPVLATCSPLDASTSSRPRSVPCRSPCP</sequence>
<evidence type="ECO:0000313" key="2">
    <source>
        <dbReference type="EMBL" id="SVE14574.1"/>
    </source>
</evidence>
<feature type="compositionally biased region" description="Low complexity" evidence="1">
    <location>
        <begin position="23"/>
        <end position="36"/>
    </location>
</feature>
<reference evidence="2" key="1">
    <citation type="submission" date="2018-05" db="EMBL/GenBank/DDBJ databases">
        <authorList>
            <person name="Lanie J.A."/>
            <person name="Ng W.-L."/>
            <person name="Kazmierczak K.M."/>
            <person name="Andrzejewski T.M."/>
            <person name="Davidsen T.M."/>
            <person name="Wayne K.J."/>
            <person name="Tettelin H."/>
            <person name="Glass J.I."/>
            <person name="Rusch D."/>
            <person name="Podicherti R."/>
            <person name="Tsui H.-C.T."/>
            <person name="Winkler M.E."/>
        </authorList>
    </citation>
    <scope>NUCLEOTIDE SEQUENCE</scope>
</reference>
<dbReference type="EMBL" id="UINC01197210">
    <property type="protein sequence ID" value="SVE14574.1"/>
    <property type="molecule type" value="Genomic_DNA"/>
</dbReference>
<protein>
    <submittedName>
        <fullName evidence="2">Uncharacterized protein</fullName>
    </submittedName>
</protein>